<organism evidence="3 4">
    <name type="scientific">Xenopus laevis</name>
    <name type="common">African clawed frog</name>
    <dbReference type="NCBI Taxonomy" id="8355"/>
    <lineage>
        <taxon>Eukaryota</taxon>
        <taxon>Metazoa</taxon>
        <taxon>Chordata</taxon>
        <taxon>Craniata</taxon>
        <taxon>Vertebrata</taxon>
        <taxon>Euteleostomi</taxon>
        <taxon>Amphibia</taxon>
        <taxon>Batrachia</taxon>
        <taxon>Anura</taxon>
        <taxon>Pipoidea</taxon>
        <taxon>Pipidae</taxon>
        <taxon>Xenopodinae</taxon>
        <taxon>Xenopus</taxon>
        <taxon>Xenopus</taxon>
    </lineage>
</organism>
<feature type="region of interest" description="Disordered" evidence="1">
    <location>
        <begin position="299"/>
        <end position="370"/>
    </location>
</feature>
<feature type="transmembrane region" description="Helical" evidence="2">
    <location>
        <begin position="267"/>
        <end position="289"/>
    </location>
</feature>
<dbReference type="AlphaFoldDB" id="A0A974CIH7"/>
<evidence type="ECO:0000256" key="2">
    <source>
        <dbReference type="SAM" id="Phobius"/>
    </source>
</evidence>
<evidence type="ECO:0000313" key="3">
    <source>
        <dbReference type="EMBL" id="OCT73942.1"/>
    </source>
</evidence>
<evidence type="ECO:0000313" key="4">
    <source>
        <dbReference type="Proteomes" id="UP000694892"/>
    </source>
</evidence>
<sequence>MLHLFLLFNQYFQIHFTFLFNQYFEKEDELNTNLWRLKRTQFDKIRGPIKKRTQKNREACGKPSAVVMGPRYYLFIIICGILMQTCNSAPVKKIRNLNLLHHHLTVKPNTRSLVPCKFLPVLPIDATKMTLEWGKISKDSGQYTPLIILNSDGVKTFPETSRKYDLFVPLVSKGNCTLIISPTDATDSGVYEVLITLDGQLYESLSRTRITVSDRKQTSGKTRRSKSRANVIPTESTTANAMIDTAPTPVTNSTEFFALLLEKHGRATIIGVMVLLSILIIPALMALVVCCRFCCAEDPDEDEETPKENNQRAAQGEASVHYENETPAHVNVTSSEKKEENKSAPDESSSEEESQNTETPITSSETEESA</sequence>
<dbReference type="Gene3D" id="2.60.40.10">
    <property type="entry name" value="Immunoglobulins"/>
    <property type="match status" value="1"/>
</dbReference>
<dbReference type="SUPFAM" id="SSF48726">
    <property type="entry name" value="Immunoglobulin"/>
    <property type="match status" value="1"/>
</dbReference>
<keyword evidence="2" id="KW-0472">Membrane</keyword>
<dbReference type="Proteomes" id="UP000694892">
    <property type="component" value="Chromosome 6S"/>
</dbReference>
<keyword evidence="2" id="KW-1133">Transmembrane helix</keyword>
<dbReference type="EMBL" id="CM004477">
    <property type="protein sequence ID" value="OCT73942.1"/>
    <property type="molecule type" value="Genomic_DNA"/>
</dbReference>
<keyword evidence="2" id="KW-0812">Transmembrane</keyword>
<reference evidence="4" key="1">
    <citation type="journal article" date="2016" name="Nature">
        <title>Genome evolution in the allotetraploid frog Xenopus laevis.</title>
        <authorList>
            <person name="Session A.M."/>
            <person name="Uno Y."/>
            <person name="Kwon T."/>
            <person name="Chapman J.A."/>
            <person name="Toyoda A."/>
            <person name="Takahashi S."/>
            <person name="Fukui A."/>
            <person name="Hikosaka A."/>
            <person name="Suzuki A."/>
            <person name="Kondo M."/>
            <person name="van Heeringen S.J."/>
            <person name="Quigley I."/>
            <person name="Heinz S."/>
            <person name="Ogino H."/>
            <person name="Ochi H."/>
            <person name="Hellsten U."/>
            <person name="Lyons J.B."/>
            <person name="Simakov O."/>
            <person name="Putnam N."/>
            <person name="Stites J."/>
            <person name="Kuroki Y."/>
            <person name="Tanaka T."/>
            <person name="Michiue T."/>
            <person name="Watanabe M."/>
            <person name="Bogdanovic O."/>
            <person name="Lister R."/>
            <person name="Georgiou G."/>
            <person name="Paranjpe S.S."/>
            <person name="van Kruijsbergen I."/>
            <person name="Shu S."/>
            <person name="Carlson J."/>
            <person name="Kinoshita T."/>
            <person name="Ohta Y."/>
            <person name="Mawaribuchi S."/>
            <person name="Jenkins J."/>
            <person name="Grimwood J."/>
            <person name="Schmutz J."/>
            <person name="Mitros T."/>
            <person name="Mozaffari S.V."/>
            <person name="Suzuki Y."/>
            <person name="Haramoto Y."/>
            <person name="Yamamoto T.S."/>
            <person name="Takagi C."/>
            <person name="Heald R."/>
            <person name="Miller K."/>
            <person name="Haudenschild C."/>
            <person name="Kitzman J."/>
            <person name="Nakayama T."/>
            <person name="Izutsu Y."/>
            <person name="Robert J."/>
            <person name="Fortriede J."/>
            <person name="Burns K."/>
            <person name="Lotay V."/>
            <person name="Karimi K."/>
            <person name="Yasuoka Y."/>
            <person name="Dichmann D.S."/>
            <person name="Flajnik M.F."/>
            <person name="Houston D.W."/>
            <person name="Shendure J."/>
            <person name="DuPasquier L."/>
            <person name="Vize P.D."/>
            <person name="Zorn A.M."/>
            <person name="Ito M."/>
            <person name="Marcotte E.M."/>
            <person name="Wallingford J.B."/>
            <person name="Ito Y."/>
            <person name="Asashima M."/>
            <person name="Ueno N."/>
            <person name="Matsuda Y."/>
            <person name="Veenstra G.J."/>
            <person name="Fujiyama A."/>
            <person name="Harland R.M."/>
            <person name="Taira M."/>
            <person name="Rokhsar D.S."/>
        </authorList>
    </citation>
    <scope>NUCLEOTIDE SEQUENCE [LARGE SCALE GENOMIC DNA]</scope>
    <source>
        <strain evidence="4">J</strain>
    </source>
</reference>
<name>A0A974CIH7_XENLA</name>
<dbReference type="InterPro" id="IPR036179">
    <property type="entry name" value="Ig-like_dom_sf"/>
</dbReference>
<evidence type="ECO:0008006" key="5">
    <source>
        <dbReference type="Google" id="ProtNLM"/>
    </source>
</evidence>
<evidence type="ECO:0000256" key="1">
    <source>
        <dbReference type="SAM" id="MobiDB-lite"/>
    </source>
</evidence>
<proteinExistence type="predicted"/>
<feature type="compositionally biased region" description="Basic and acidic residues" evidence="1">
    <location>
        <begin position="335"/>
        <end position="345"/>
    </location>
</feature>
<accession>A0A974CIH7</accession>
<dbReference type="InterPro" id="IPR013783">
    <property type="entry name" value="Ig-like_fold"/>
</dbReference>
<protein>
    <recommendedName>
        <fullName evidence="5">Ig-like domain-containing protein</fullName>
    </recommendedName>
</protein>
<gene>
    <name evidence="3" type="ORF">XELAEV_18032903mg</name>
</gene>